<reference evidence="4 5" key="1">
    <citation type="submission" date="2024-11" db="EMBL/GenBank/DDBJ databases">
        <title>A near-complete genome assembly of Cinchona calisaya.</title>
        <authorList>
            <person name="Lian D.C."/>
            <person name="Zhao X.W."/>
            <person name="Wei L."/>
        </authorList>
    </citation>
    <scope>NUCLEOTIDE SEQUENCE [LARGE SCALE GENOMIC DNA]</scope>
    <source>
        <tissue evidence="4">Nenye</tissue>
    </source>
</reference>
<name>A0ABD2Z1Z7_9GENT</name>
<dbReference type="PANTHER" id="PTHR33172">
    <property type="entry name" value="OS08G0516900 PROTEIN"/>
    <property type="match status" value="1"/>
</dbReference>
<dbReference type="InterPro" id="IPR051992">
    <property type="entry name" value="OxStress_Response_Reg"/>
</dbReference>
<dbReference type="GO" id="GO:0006950">
    <property type="term" value="P:response to stress"/>
    <property type="evidence" value="ECO:0007669"/>
    <property type="project" value="UniProtKB-ARBA"/>
</dbReference>
<protein>
    <submittedName>
        <fullName evidence="4">Uncharacterized protein</fullName>
    </submittedName>
</protein>
<proteinExistence type="predicted"/>
<evidence type="ECO:0000313" key="4">
    <source>
        <dbReference type="EMBL" id="KAL3513524.1"/>
    </source>
</evidence>
<dbReference type="Proteomes" id="UP001630127">
    <property type="component" value="Unassembled WGS sequence"/>
</dbReference>
<dbReference type="GO" id="GO:0005634">
    <property type="term" value="C:nucleus"/>
    <property type="evidence" value="ECO:0007669"/>
    <property type="project" value="UniProtKB-SubCell"/>
</dbReference>
<gene>
    <name evidence="4" type="ORF">ACH5RR_026241</name>
</gene>
<evidence type="ECO:0000256" key="3">
    <source>
        <dbReference type="SAM" id="MobiDB-lite"/>
    </source>
</evidence>
<sequence length="101" mass="11953">MDNLANNLDTIEESLPQRRGLSKYYEGKAKSYRNLSEVKSVKDLEKEEHPFNKKRRMQKTLSGLNSRMRLLNFAKPMNAKEEEDDKDEKLFKDNQSEEENN</sequence>
<evidence type="ECO:0000313" key="5">
    <source>
        <dbReference type="Proteomes" id="UP001630127"/>
    </source>
</evidence>
<comment type="caution">
    <text evidence="4">The sequence shown here is derived from an EMBL/GenBank/DDBJ whole genome shotgun (WGS) entry which is preliminary data.</text>
</comment>
<evidence type="ECO:0000256" key="2">
    <source>
        <dbReference type="ARBA" id="ARBA00023242"/>
    </source>
</evidence>
<accession>A0ABD2Z1Z7</accession>
<comment type="subcellular location">
    <subcellularLocation>
        <location evidence="1">Nucleus</location>
    </subcellularLocation>
</comment>
<keyword evidence="2" id="KW-0539">Nucleus</keyword>
<dbReference type="PANTHER" id="PTHR33172:SF91">
    <property type="entry name" value="PROTEIN OXIDATIVE STRESS 3 LIKE 5"/>
    <property type="match status" value="1"/>
</dbReference>
<evidence type="ECO:0000256" key="1">
    <source>
        <dbReference type="ARBA" id="ARBA00004123"/>
    </source>
</evidence>
<keyword evidence="5" id="KW-1185">Reference proteome</keyword>
<organism evidence="4 5">
    <name type="scientific">Cinchona calisaya</name>
    <dbReference type="NCBI Taxonomy" id="153742"/>
    <lineage>
        <taxon>Eukaryota</taxon>
        <taxon>Viridiplantae</taxon>
        <taxon>Streptophyta</taxon>
        <taxon>Embryophyta</taxon>
        <taxon>Tracheophyta</taxon>
        <taxon>Spermatophyta</taxon>
        <taxon>Magnoliopsida</taxon>
        <taxon>eudicotyledons</taxon>
        <taxon>Gunneridae</taxon>
        <taxon>Pentapetalae</taxon>
        <taxon>asterids</taxon>
        <taxon>lamiids</taxon>
        <taxon>Gentianales</taxon>
        <taxon>Rubiaceae</taxon>
        <taxon>Cinchonoideae</taxon>
        <taxon>Cinchoneae</taxon>
        <taxon>Cinchona</taxon>
    </lineage>
</organism>
<dbReference type="AlphaFoldDB" id="A0ABD2Z1Z7"/>
<feature type="region of interest" description="Disordered" evidence="3">
    <location>
        <begin position="75"/>
        <end position="101"/>
    </location>
</feature>
<dbReference type="EMBL" id="JBJUIK010000011">
    <property type="protein sequence ID" value="KAL3513524.1"/>
    <property type="molecule type" value="Genomic_DNA"/>
</dbReference>